<proteinExistence type="predicted"/>
<protein>
    <submittedName>
        <fullName evidence="1">Uncharacterized protein</fullName>
    </submittedName>
</protein>
<sequence>MIYVMGKVMYEAYTTGKNPFTHEELIEHINQSFGLRETVNYLQVK</sequence>
<comment type="caution">
    <text evidence="1">The sequence shown here is derived from an EMBL/GenBank/DDBJ whole genome shotgun (WGS) entry which is preliminary data.</text>
</comment>
<organism evidence="1 2">
    <name type="scientific">Salirhabdus euzebyi</name>
    <dbReference type="NCBI Taxonomy" id="394506"/>
    <lineage>
        <taxon>Bacteria</taxon>
        <taxon>Bacillati</taxon>
        <taxon>Bacillota</taxon>
        <taxon>Bacilli</taxon>
        <taxon>Bacillales</taxon>
        <taxon>Bacillaceae</taxon>
        <taxon>Salirhabdus</taxon>
    </lineage>
</organism>
<dbReference type="Proteomes" id="UP000581688">
    <property type="component" value="Unassembled WGS sequence"/>
</dbReference>
<reference evidence="1 2" key="1">
    <citation type="submission" date="2020-08" db="EMBL/GenBank/DDBJ databases">
        <title>Genomic Encyclopedia of Type Strains, Phase IV (KMG-IV): sequencing the most valuable type-strain genomes for metagenomic binning, comparative biology and taxonomic classification.</title>
        <authorList>
            <person name="Goeker M."/>
        </authorList>
    </citation>
    <scope>NUCLEOTIDE SEQUENCE [LARGE SCALE GENOMIC DNA]</scope>
    <source>
        <strain evidence="1 2">DSM 19612</strain>
    </source>
</reference>
<keyword evidence="2" id="KW-1185">Reference proteome</keyword>
<dbReference type="RefSeq" id="WP_174494437.1">
    <property type="nucleotide sequence ID" value="NZ_CADDWK010000001.1"/>
</dbReference>
<accession>A0A841PT84</accession>
<name>A0A841PT84_9BACI</name>
<evidence type="ECO:0000313" key="1">
    <source>
        <dbReference type="EMBL" id="MBB6452010.1"/>
    </source>
</evidence>
<dbReference type="EMBL" id="JACHGH010000001">
    <property type="protein sequence ID" value="MBB6452010.1"/>
    <property type="molecule type" value="Genomic_DNA"/>
</dbReference>
<dbReference type="AlphaFoldDB" id="A0A841PT84"/>
<evidence type="ECO:0000313" key="2">
    <source>
        <dbReference type="Proteomes" id="UP000581688"/>
    </source>
</evidence>
<gene>
    <name evidence="1" type="ORF">HNQ94_000431</name>
</gene>